<evidence type="ECO:0000313" key="5">
    <source>
        <dbReference type="Proteomes" id="UP001596250"/>
    </source>
</evidence>
<feature type="domain" description="Thioredoxin" evidence="3">
    <location>
        <begin position="35"/>
        <end position="173"/>
    </location>
</feature>
<keyword evidence="2" id="KW-1133">Transmembrane helix</keyword>
<accession>A0ABW1ISS1</accession>
<dbReference type="PANTHER" id="PTHR42852">
    <property type="entry name" value="THIOL:DISULFIDE INTERCHANGE PROTEIN DSBE"/>
    <property type="match status" value="1"/>
</dbReference>
<dbReference type="Pfam" id="PF00578">
    <property type="entry name" value="AhpC-TSA"/>
    <property type="match status" value="1"/>
</dbReference>
<dbReference type="RefSeq" id="WP_379895550.1">
    <property type="nucleotide sequence ID" value="NZ_CBCSCT010000021.1"/>
</dbReference>
<evidence type="ECO:0000256" key="2">
    <source>
        <dbReference type="SAM" id="Phobius"/>
    </source>
</evidence>
<feature type="transmembrane region" description="Helical" evidence="2">
    <location>
        <begin position="7"/>
        <end position="29"/>
    </location>
</feature>
<dbReference type="InterPro" id="IPR017937">
    <property type="entry name" value="Thioredoxin_CS"/>
</dbReference>
<gene>
    <name evidence="4" type="primary">resA</name>
    <name evidence="4" type="ORF">ACFPXP_17005</name>
</gene>
<evidence type="ECO:0000313" key="4">
    <source>
        <dbReference type="EMBL" id="MFC5988103.1"/>
    </source>
</evidence>
<proteinExistence type="predicted"/>
<dbReference type="InterPro" id="IPR036249">
    <property type="entry name" value="Thioredoxin-like_sf"/>
</dbReference>
<sequence>MKRNRRWIQIVVLSVVLVIGAYTIGSALFRSDSSVKIGSKAPEFKLFGLDQQVHQLADYEGKALVINFWGTFCPPCVNEMPALQKQYDQWKDDNVVVLGINLSESRVTVQSFIDRFAITFPIIIDNDNEIRNKYNVMSYPTTFFVDSSGVIKDKFIGEMKEQDILIRINRLLQ</sequence>
<dbReference type="InterPro" id="IPR000866">
    <property type="entry name" value="AhpC/TSA"/>
</dbReference>
<dbReference type="NCBIfam" id="NF002854">
    <property type="entry name" value="PRK03147.1"/>
    <property type="match status" value="1"/>
</dbReference>
<organism evidence="4 5">
    <name type="scientific">Marinicrinis lubricantis</name>
    <dbReference type="NCBI Taxonomy" id="2086470"/>
    <lineage>
        <taxon>Bacteria</taxon>
        <taxon>Bacillati</taxon>
        <taxon>Bacillota</taxon>
        <taxon>Bacilli</taxon>
        <taxon>Bacillales</taxon>
        <taxon>Paenibacillaceae</taxon>
    </lineage>
</organism>
<dbReference type="SUPFAM" id="SSF52833">
    <property type="entry name" value="Thioredoxin-like"/>
    <property type="match status" value="1"/>
</dbReference>
<reference evidence="5" key="1">
    <citation type="journal article" date="2019" name="Int. J. Syst. Evol. Microbiol.">
        <title>The Global Catalogue of Microorganisms (GCM) 10K type strain sequencing project: providing services to taxonomists for standard genome sequencing and annotation.</title>
        <authorList>
            <consortium name="The Broad Institute Genomics Platform"/>
            <consortium name="The Broad Institute Genome Sequencing Center for Infectious Disease"/>
            <person name="Wu L."/>
            <person name="Ma J."/>
        </authorList>
    </citation>
    <scope>NUCLEOTIDE SEQUENCE [LARGE SCALE GENOMIC DNA]</scope>
    <source>
        <strain evidence="5">CCM 8749</strain>
    </source>
</reference>
<dbReference type="PROSITE" id="PS51352">
    <property type="entry name" value="THIOREDOXIN_2"/>
    <property type="match status" value="1"/>
</dbReference>
<dbReference type="Gene3D" id="3.40.30.10">
    <property type="entry name" value="Glutaredoxin"/>
    <property type="match status" value="1"/>
</dbReference>
<keyword evidence="2" id="KW-0812">Transmembrane</keyword>
<keyword evidence="1" id="KW-1015">Disulfide bond</keyword>
<comment type="caution">
    <text evidence="4">The sequence shown here is derived from an EMBL/GenBank/DDBJ whole genome shotgun (WGS) entry which is preliminary data.</text>
</comment>
<evidence type="ECO:0000259" key="3">
    <source>
        <dbReference type="PROSITE" id="PS51352"/>
    </source>
</evidence>
<dbReference type="PANTHER" id="PTHR42852:SF1">
    <property type="entry name" value="THIOREDOXIN-LIKE PROTEIN YNEN"/>
    <property type="match status" value="1"/>
</dbReference>
<protein>
    <submittedName>
        <fullName evidence="4">Thiol-disulfide oxidoreductase ResA</fullName>
    </submittedName>
</protein>
<evidence type="ECO:0000256" key="1">
    <source>
        <dbReference type="ARBA" id="ARBA00023157"/>
    </source>
</evidence>
<keyword evidence="2" id="KW-0472">Membrane</keyword>
<keyword evidence="5" id="KW-1185">Reference proteome</keyword>
<dbReference type="EMBL" id="JBHSQV010000176">
    <property type="protein sequence ID" value="MFC5988103.1"/>
    <property type="molecule type" value="Genomic_DNA"/>
</dbReference>
<name>A0ABW1ISS1_9BACL</name>
<dbReference type="CDD" id="cd02966">
    <property type="entry name" value="TlpA_like_family"/>
    <property type="match status" value="1"/>
</dbReference>
<dbReference type="InterPro" id="IPR013766">
    <property type="entry name" value="Thioredoxin_domain"/>
</dbReference>
<dbReference type="Proteomes" id="UP001596250">
    <property type="component" value="Unassembled WGS sequence"/>
</dbReference>
<dbReference type="InterPro" id="IPR050553">
    <property type="entry name" value="Thioredoxin_ResA/DsbE_sf"/>
</dbReference>
<dbReference type="PROSITE" id="PS00194">
    <property type="entry name" value="THIOREDOXIN_1"/>
    <property type="match status" value="1"/>
</dbReference>